<accession>A0A9W6UDW7</accession>
<dbReference type="AlphaFoldDB" id="A0A9W6UDW7"/>
<protein>
    <submittedName>
        <fullName evidence="1">Unnamed protein product</fullName>
    </submittedName>
</protein>
<dbReference type="PANTHER" id="PTHR45643">
    <property type="entry name" value="REVERSE TRANSCRIPTASE"/>
    <property type="match status" value="1"/>
</dbReference>
<sequence>MKDGKSTKGFPKPLLEVTQANLDGFPLYRRRRREPGLIFKDREYDNETVNQWLVPYNAYLCQKYDCHINVEVCTTIGAIKYLYKYVYKGSDRAVLTIEAVRDPSEPRSEPNEILRFLNARYISPVEAVMRLLTYEIQGKTHAVTTLTVHLEGGQMVVFQPNDDPDRVLGRAGSTMLTSFFELCACTEPENEIAKTMLTQEIPKEFSCDAKAKKSWIDVSRPANQVLTGGRGDGVAGLHIRPTSTLVQHALMLRKLFAHERKHKLYANLKKCIFGASEIPVLGWLVGKNGVRPDPGKARVINEWSAPSNAKELRQFLGLATYLCKYVSNYVGKIRPLSQLLKKDAAWVGLLSVNRPLMQSSRA</sequence>
<name>A0A9W6UDW7_9STRA</name>
<dbReference type="InterPro" id="IPR043128">
    <property type="entry name" value="Rev_trsase/Diguanyl_cyclase"/>
</dbReference>
<dbReference type="InterPro" id="IPR043502">
    <property type="entry name" value="DNA/RNA_pol_sf"/>
</dbReference>
<evidence type="ECO:0000313" key="1">
    <source>
        <dbReference type="EMBL" id="GMF31675.1"/>
    </source>
</evidence>
<proteinExistence type="predicted"/>
<dbReference type="OrthoDB" id="1728974at2759"/>
<evidence type="ECO:0000313" key="2">
    <source>
        <dbReference type="Proteomes" id="UP001165121"/>
    </source>
</evidence>
<dbReference type="Proteomes" id="UP001165121">
    <property type="component" value="Unassembled WGS sequence"/>
</dbReference>
<organism evidence="1 2">
    <name type="scientific">Phytophthora fragariaefolia</name>
    <dbReference type="NCBI Taxonomy" id="1490495"/>
    <lineage>
        <taxon>Eukaryota</taxon>
        <taxon>Sar</taxon>
        <taxon>Stramenopiles</taxon>
        <taxon>Oomycota</taxon>
        <taxon>Peronosporomycetes</taxon>
        <taxon>Peronosporales</taxon>
        <taxon>Peronosporaceae</taxon>
        <taxon>Phytophthora</taxon>
    </lineage>
</organism>
<dbReference type="Gene3D" id="3.30.70.270">
    <property type="match status" value="2"/>
</dbReference>
<dbReference type="SUPFAM" id="SSF56672">
    <property type="entry name" value="DNA/RNA polymerases"/>
    <property type="match status" value="1"/>
</dbReference>
<dbReference type="PANTHER" id="PTHR45643:SF1">
    <property type="entry name" value="CHROMO DOMAIN-CONTAINING PROTEIN"/>
    <property type="match status" value="1"/>
</dbReference>
<dbReference type="EMBL" id="BSXT01000646">
    <property type="protein sequence ID" value="GMF31675.1"/>
    <property type="molecule type" value="Genomic_DNA"/>
</dbReference>
<keyword evidence="2" id="KW-1185">Reference proteome</keyword>
<gene>
    <name evidence="1" type="ORF">Pfra01_000733600</name>
</gene>
<comment type="caution">
    <text evidence="1">The sequence shown here is derived from an EMBL/GenBank/DDBJ whole genome shotgun (WGS) entry which is preliminary data.</text>
</comment>
<reference evidence="1" key="1">
    <citation type="submission" date="2023-04" db="EMBL/GenBank/DDBJ databases">
        <title>Phytophthora fragariaefolia NBRC 109709.</title>
        <authorList>
            <person name="Ichikawa N."/>
            <person name="Sato H."/>
            <person name="Tonouchi N."/>
        </authorList>
    </citation>
    <scope>NUCLEOTIDE SEQUENCE</scope>
    <source>
        <strain evidence="1">NBRC 109709</strain>
    </source>
</reference>